<reference evidence="2" key="1">
    <citation type="journal article" date="2017" name="Genome Announc.">
        <title>Complete Genome Sequence of Mycobacterium stephanolepidis.</title>
        <authorList>
            <person name="Fukano H."/>
            <person name="Yoshida M."/>
            <person name="Katayama Y."/>
            <person name="Omatsu T."/>
            <person name="Mizutani T."/>
            <person name="Kurata O."/>
            <person name="Wada S."/>
            <person name="Hoshino Y."/>
        </authorList>
    </citation>
    <scope>NUCLEOTIDE SEQUENCE [LARGE SCALE GENOMIC DNA]</scope>
    <source>
        <strain evidence="2">NJB0901</strain>
    </source>
</reference>
<name>A0A1Z4EYA5_9MYCO</name>
<keyword evidence="2" id="KW-1185">Reference proteome</keyword>
<organism evidence="1 2">
    <name type="scientific">[Mycobacterium] stephanolepidis</name>
    <dbReference type="NCBI Taxonomy" id="1520670"/>
    <lineage>
        <taxon>Bacteria</taxon>
        <taxon>Bacillati</taxon>
        <taxon>Actinomycetota</taxon>
        <taxon>Actinomycetes</taxon>
        <taxon>Mycobacteriales</taxon>
        <taxon>Mycobacteriaceae</taxon>
        <taxon>Mycobacteroides</taxon>
    </lineage>
</organism>
<sequence length="84" mass="8753">MARAIADQLIDVLISPASAMKRPRRSPSPMPNCTTALRCAPGPEAPAICTLSINSLCDAHRSGAPVLAIASHIPSTGITYRCPT</sequence>
<accession>A0A1Z4EYA5</accession>
<dbReference type="Proteomes" id="UP000217954">
    <property type="component" value="Chromosome"/>
</dbReference>
<dbReference type="EMBL" id="AP018165">
    <property type="protein sequence ID" value="BAX97955.1"/>
    <property type="molecule type" value="Genomic_DNA"/>
</dbReference>
<evidence type="ECO:0000313" key="2">
    <source>
        <dbReference type="Proteomes" id="UP000217954"/>
    </source>
</evidence>
<dbReference type="KEGG" id="mste:MSTE_02646"/>
<proteinExistence type="predicted"/>
<protein>
    <submittedName>
        <fullName evidence="1">Uncharacterized protein</fullName>
    </submittedName>
</protein>
<gene>
    <name evidence="1" type="ORF">MSTE_02646</name>
</gene>
<evidence type="ECO:0000313" key="1">
    <source>
        <dbReference type="EMBL" id="BAX97955.1"/>
    </source>
</evidence>
<reference evidence="1 2" key="2">
    <citation type="journal article" date="2017" name="Int. J. Syst. Evol. Microbiol.">
        <title>Mycobacterium stephanolepidis sp. nov., a rapidly growing species related to Mycobacterium chelonae, isolated from marine teleost fish, Stephanolepis cirrhifer.</title>
        <authorList>
            <person name="Fukano H."/>
            <person name="Wada S."/>
            <person name="Kurata O."/>
            <person name="Katayama K."/>
            <person name="Fujiwara N."/>
            <person name="Hoshino Y."/>
        </authorList>
    </citation>
    <scope>NUCLEOTIDE SEQUENCE [LARGE SCALE GENOMIC DNA]</scope>
    <source>
        <strain evidence="1 2">NJB0901</strain>
    </source>
</reference>
<dbReference type="AlphaFoldDB" id="A0A1Z4EYA5"/>